<feature type="compositionally biased region" description="Pro residues" evidence="6">
    <location>
        <begin position="33"/>
        <end position="49"/>
    </location>
</feature>
<comment type="caution">
    <text evidence="8">The sequence shown here is derived from an EMBL/GenBank/DDBJ whole genome shotgun (WGS) entry which is preliminary data.</text>
</comment>
<evidence type="ECO:0000256" key="5">
    <source>
        <dbReference type="ARBA" id="ARBA00023014"/>
    </source>
</evidence>
<keyword evidence="4" id="KW-0408">Iron</keyword>
<dbReference type="Gene3D" id="2.102.10.10">
    <property type="entry name" value="Rieske [2Fe-2S] iron-sulphur domain"/>
    <property type="match status" value="1"/>
</dbReference>
<keyword evidence="9" id="KW-1185">Reference proteome</keyword>
<evidence type="ECO:0000256" key="2">
    <source>
        <dbReference type="ARBA" id="ARBA00022723"/>
    </source>
</evidence>
<keyword evidence="3" id="KW-0560">Oxidoreductase</keyword>
<evidence type="ECO:0000259" key="7">
    <source>
        <dbReference type="PROSITE" id="PS51296"/>
    </source>
</evidence>
<protein>
    <submittedName>
        <fullName evidence="8">(Fe-S)-binding protein</fullName>
    </submittedName>
</protein>
<dbReference type="InterPro" id="IPR050584">
    <property type="entry name" value="Cholesterol_7-desaturase"/>
</dbReference>
<keyword evidence="5" id="KW-0411">Iron-sulfur</keyword>
<dbReference type="GO" id="GO:0016491">
    <property type="term" value="F:oxidoreductase activity"/>
    <property type="evidence" value="ECO:0007669"/>
    <property type="project" value="UniProtKB-KW"/>
</dbReference>
<dbReference type="PANTHER" id="PTHR21266:SF59">
    <property type="entry name" value="BLR4922 PROTEIN"/>
    <property type="match status" value="1"/>
</dbReference>
<sequence>MPGPVATARGQQRRQRHHQQQRARHPSASRSHLPPPIRPPTVAPAPPSVAPCFPGASRNGGDMQGDLSERYAGHRRRAVPAPDPELTQVGPGTPCGEYLRRAWQPVCLSAQLADLPLALRILGEDLVAFRDGEGAVGLLHRHCSHRGASLEFGRIMPRGISCCYHGWHYDRDGTILATPAEPESSQIRHRLRHGAYPVVERHGLVFAFLGDPAAVPPPPVLDVEQEPGVTLAPFLLEIPCNWLQVYENSQDPVHVVWLHARNAGAHFDESNSAEQELDFMPTPLGMMNVQSRRWGGMVWTRTVECILPNLNQTGAIWEDAAEAKPFQRVGLTRWVVPVDDTHSLQIGWRHLGAHLDPHGKDRPDRIGLGLIDFEGQDDSASYADRQRRPGDYDAQVSQRTVAVHALENLAGSDRGVAMLRRLLRRALRSPDMPAQCVAPQPIATFCQDTITPLPPAPDDRALLRAHGAAVARAVLDSADLPREARRIAISAAASGTSLPNEETSA</sequence>
<evidence type="ECO:0000256" key="4">
    <source>
        <dbReference type="ARBA" id="ARBA00023004"/>
    </source>
</evidence>
<dbReference type="Proteomes" id="UP000245765">
    <property type="component" value="Unassembled WGS sequence"/>
</dbReference>
<feature type="domain" description="Rieske" evidence="7">
    <location>
        <begin position="103"/>
        <end position="207"/>
    </location>
</feature>
<gene>
    <name evidence="8" type="ORF">DFH01_24535</name>
</gene>
<feature type="region of interest" description="Disordered" evidence="6">
    <location>
        <begin position="1"/>
        <end position="67"/>
    </location>
</feature>
<accession>A0A317F6P3</accession>
<dbReference type="InterPro" id="IPR036922">
    <property type="entry name" value="Rieske_2Fe-2S_sf"/>
</dbReference>
<dbReference type="SUPFAM" id="SSF55961">
    <property type="entry name" value="Bet v1-like"/>
    <property type="match status" value="1"/>
</dbReference>
<dbReference type="AlphaFoldDB" id="A0A317F6P3"/>
<dbReference type="PROSITE" id="PS51296">
    <property type="entry name" value="RIESKE"/>
    <property type="match status" value="1"/>
</dbReference>
<evidence type="ECO:0000313" key="8">
    <source>
        <dbReference type="EMBL" id="PWS34694.1"/>
    </source>
</evidence>
<name>A0A317F6P3_9PROT</name>
<dbReference type="GO" id="GO:0051537">
    <property type="term" value="F:2 iron, 2 sulfur cluster binding"/>
    <property type="evidence" value="ECO:0007669"/>
    <property type="project" value="UniProtKB-KW"/>
</dbReference>
<evidence type="ECO:0000256" key="6">
    <source>
        <dbReference type="SAM" id="MobiDB-lite"/>
    </source>
</evidence>
<dbReference type="GO" id="GO:0046872">
    <property type="term" value="F:metal ion binding"/>
    <property type="evidence" value="ECO:0007669"/>
    <property type="project" value="UniProtKB-KW"/>
</dbReference>
<proteinExistence type="predicted"/>
<dbReference type="SUPFAM" id="SSF50022">
    <property type="entry name" value="ISP domain"/>
    <property type="match status" value="1"/>
</dbReference>
<evidence type="ECO:0000313" key="9">
    <source>
        <dbReference type="Proteomes" id="UP000245765"/>
    </source>
</evidence>
<evidence type="ECO:0000256" key="3">
    <source>
        <dbReference type="ARBA" id="ARBA00023002"/>
    </source>
</evidence>
<dbReference type="EMBL" id="QGNA01000006">
    <property type="protein sequence ID" value="PWS34694.1"/>
    <property type="molecule type" value="Genomic_DNA"/>
</dbReference>
<dbReference type="PANTHER" id="PTHR21266">
    <property type="entry name" value="IRON-SULFUR DOMAIN CONTAINING PROTEIN"/>
    <property type="match status" value="1"/>
</dbReference>
<organism evidence="8 9">
    <name type="scientific">Falsiroseomonas bella</name>
    <dbReference type="NCBI Taxonomy" id="2184016"/>
    <lineage>
        <taxon>Bacteria</taxon>
        <taxon>Pseudomonadati</taxon>
        <taxon>Pseudomonadota</taxon>
        <taxon>Alphaproteobacteria</taxon>
        <taxon>Acetobacterales</taxon>
        <taxon>Roseomonadaceae</taxon>
        <taxon>Falsiroseomonas</taxon>
    </lineage>
</organism>
<keyword evidence="2" id="KW-0479">Metal-binding</keyword>
<dbReference type="Pfam" id="PF00355">
    <property type="entry name" value="Rieske"/>
    <property type="match status" value="1"/>
</dbReference>
<dbReference type="CDD" id="cd08878">
    <property type="entry name" value="RHO_alpha_C_DMO-like"/>
    <property type="match status" value="1"/>
</dbReference>
<evidence type="ECO:0000256" key="1">
    <source>
        <dbReference type="ARBA" id="ARBA00022714"/>
    </source>
</evidence>
<keyword evidence="1" id="KW-0001">2Fe-2S</keyword>
<reference evidence="9" key="1">
    <citation type="submission" date="2018-05" db="EMBL/GenBank/DDBJ databases">
        <authorList>
            <person name="Du Z."/>
            <person name="Wang X."/>
        </authorList>
    </citation>
    <scope>NUCLEOTIDE SEQUENCE [LARGE SCALE GENOMIC DNA]</scope>
    <source>
        <strain evidence="9">CQN31</strain>
    </source>
</reference>
<dbReference type="InterPro" id="IPR017941">
    <property type="entry name" value="Rieske_2Fe-2S"/>
</dbReference>
<feature type="compositionally biased region" description="Basic residues" evidence="6">
    <location>
        <begin position="11"/>
        <end position="27"/>
    </location>
</feature>